<evidence type="ECO:0000256" key="5">
    <source>
        <dbReference type="ARBA" id="ARBA00023136"/>
    </source>
</evidence>
<feature type="compositionally biased region" description="Polar residues" evidence="7">
    <location>
        <begin position="1628"/>
        <end position="1638"/>
    </location>
</feature>
<evidence type="ECO:0000313" key="11">
    <source>
        <dbReference type="Proteomes" id="UP000324585"/>
    </source>
</evidence>
<feature type="region of interest" description="Disordered" evidence="7">
    <location>
        <begin position="271"/>
        <end position="299"/>
    </location>
</feature>
<feature type="transmembrane region" description="Helical" evidence="8">
    <location>
        <begin position="2537"/>
        <end position="2556"/>
    </location>
</feature>
<feature type="coiled-coil region" evidence="6">
    <location>
        <begin position="1913"/>
        <end position="1940"/>
    </location>
</feature>
<feature type="compositionally biased region" description="Pro residues" evidence="7">
    <location>
        <begin position="31"/>
        <end position="40"/>
    </location>
</feature>
<feature type="coiled-coil region" evidence="6">
    <location>
        <begin position="2557"/>
        <end position="2586"/>
    </location>
</feature>
<feature type="domain" description="C2" evidence="9">
    <location>
        <begin position="744"/>
        <end position="864"/>
    </location>
</feature>
<keyword evidence="3" id="KW-0677">Repeat</keyword>
<dbReference type="Gene3D" id="2.60.40.150">
    <property type="entry name" value="C2 domain"/>
    <property type="match status" value="3"/>
</dbReference>
<feature type="transmembrane region" description="Helical" evidence="8">
    <location>
        <begin position="410"/>
        <end position="432"/>
    </location>
</feature>
<evidence type="ECO:0000256" key="1">
    <source>
        <dbReference type="ARBA" id="ARBA00004167"/>
    </source>
</evidence>
<reference evidence="11" key="1">
    <citation type="journal article" date="2019" name="Nat. Commun.">
        <title>Expansion of phycobilisome linker gene families in mesophilic red algae.</title>
        <authorList>
            <person name="Lee J."/>
            <person name="Kim D."/>
            <person name="Bhattacharya D."/>
            <person name="Yoon H.S."/>
        </authorList>
    </citation>
    <scope>NUCLEOTIDE SEQUENCE [LARGE SCALE GENOMIC DNA]</scope>
    <source>
        <strain evidence="11">CCMP 1328</strain>
    </source>
</reference>
<feature type="compositionally biased region" description="Pro residues" evidence="7">
    <location>
        <begin position="1"/>
        <end position="15"/>
    </location>
</feature>
<feature type="transmembrane region" description="Helical" evidence="8">
    <location>
        <begin position="439"/>
        <end position="457"/>
    </location>
</feature>
<comment type="subcellular location">
    <subcellularLocation>
        <location evidence="1">Membrane</location>
        <topology evidence="1">Single-pass membrane protein</topology>
    </subcellularLocation>
</comment>
<dbReference type="InterPro" id="IPR000008">
    <property type="entry name" value="C2_dom"/>
</dbReference>
<evidence type="ECO:0000259" key="9">
    <source>
        <dbReference type="PROSITE" id="PS50004"/>
    </source>
</evidence>
<dbReference type="SMART" id="SM01202">
    <property type="entry name" value="FerI"/>
    <property type="match status" value="1"/>
</dbReference>
<evidence type="ECO:0000256" key="6">
    <source>
        <dbReference type="SAM" id="Coils"/>
    </source>
</evidence>
<dbReference type="SUPFAM" id="SSF49562">
    <property type="entry name" value="C2 domain (Calcium/lipid-binding domain, CaLB)"/>
    <property type="match status" value="4"/>
</dbReference>
<keyword evidence="2 8" id="KW-0812">Transmembrane</keyword>
<feature type="compositionally biased region" description="Low complexity" evidence="7">
    <location>
        <begin position="41"/>
        <end position="50"/>
    </location>
</feature>
<dbReference type="PROSITE" id="PS50004">
    <property type="entry name" value="C2"/>
    <property type="match status" value="3"/>
</dbReference>
<feature type="region of interest" description="Disordered" evidence="7">
    <location>
        <begin position="1616"/>
        <end position="1638"/>
    </location>
</feature>
<dbReference type="PANTHER" id="PTHR12546:SF33">
    <property type="entry name" value="SPERM VESICLE FUSION PROTEIN FER-1"/>
    <property type="match status" value="1"/>
</dbReference>
<keyword evidence="5 8" id="KW-0472">Membrane</keyword>
<feature type="compositionally biased region" description="Low complexity" evidence="7">
    <location>
        <begin position="275"/>
        <end position="295"/>
    </location>
</feature>
<evidence type="ECO:0000256" key="8">
    <source>
        <dbReference type="SAM" id="Phobius"/>
    </source>
</evidence>
<organism evidence="10 11">
    <name type="scientific">Porphyridium purpureum</name>
    <name type="common">Red alga</name>
    <name type="synonym">Porphyridium cruentum</name>
    <dbReference type="NCBI Taxonomy" id="35688"/>
    <lineage>
        <taxon>Eukaryota</taxon>
        <taxon>Rhodophyta</taxon>
        <taxon>Bangiophyceae</taxon>
        <taxon>Porphyridiales</taxon>
        <taxon>Porphyridiaceae</taxon>
        <taxon>Porphyridium</taxon>
    </lineage>
</organism>
<dbReference type="InterPro" id="IPR035892">
    <property type="entry name" value="C2_domain_sf"/>
</dbReference>
<proteinExistence type="predicted"/>
<feature type="region of interest" description="Disordered" evidence="7">
    <location>
        <begin position="1"/>
        <end position="64"/>
    </location>
</feature>
<feature type="compositionally biased region" description="Low complexity" evidence="7">
    <location>
        <begin position="1378"/>
        <end position="1393"/>
    </location>
</feature>
<feature type="compositionally biased region" description="Pro residues" evidence="7">
    <location>
        <begin position="51"/>
        <end position="60"/>
    </location>
</feature>
<feature type="region of interest" description="Disordered" evidence="7">
    <location>
        <begin position="1368"/>
        <end position="1393"/>
    </location>
</feature>
<keyword evidence="4 8" id="KW-1133">Transmembrane helix</keyword>
<dbReference type="SMART" id="SM00239">
    <property type="entry name" value="C2"/>
    <property type="match status" value="3"/>
</dbReference>
<comment type="caution">
    <text evidence="10">The sequence shown here is derived from an EMBL/GenBank/DDBJ whole genome shotgun (WGS) entry which is preliminary data.</text>
</comment>
<evidence type="ECO:0000256" key="4">
    <source>
        <dbReference type="ARBA" id="ARBA00022989"/>
    </source>
</evidence>
<dbReference type="EMBL" id="VRMN01000012">
    <property type="protein sequence ID" value="KAA8491599.1"/>
    <property type="molecule type" value="Genomic_DNA"/>
</dbReference>
<dbReference type="PANTHER" id="PTHR12546">
    <property type="entry name" value="FER-1-LIKE"/>
    <property type="match status" value="1"/>
</dbReference>
<name>A0A5J4YJM4_PORPP</name>
<evidence type="ECO:0000256" key="7">
    <source>
        <dbReference type="SAM" id="MobiDB-lite"/>
    </source>
</evidence>
<dbReference type="OrthoDB" id="270970at2759"/>
<feature type="domain" description="C2" evidence="9">
    <location>
        <begin position="1466"/>
        <end position="1587"/>
    </location>
</feature>
<evidence type="ECO:0000256" key="2">
    <source>
        <dbReference type="ARBA" id="ARBA00022692"/>
    </source>
</evidence>
<dbReference type="Proteomes" id="UP000324585">
    <property type="component" value="Unassembled WGS sequence"/>
</dbReference>
<evidence type="ECO:0000313" key="10">
    <source>
        <dbReference type="EMBL" id="KAA8491599.1"/>
    </source>
</evidence>
<protein>
    <submittedName>
        <fullName evidence="10">Dysferlin</fullName>
    </submittedName>
</protein>
<dbReference type="OMA" id="LEPRWYN"/>
<evidence type="ECO:0000256" key="3">
    <source>
        <dbReference type="ARBA" id="ARBA00022737"/>
    </source>
</evidence>
<dbReference type="GO" id="GO:0016020">
    <property type="term" value="C:membrane"/>
    <property type="evidence" value="ECO:0007669"/>
    <property type="project" value="UniProtKB-SubCell"/>
</dbReference>
<feature type="region of interest" description="Disordered" evidence="7">
    <location>
        <begin position="95"/>
        <end position="156"/>
    </location>
</feature>
<sequence length="2594" mass="287252">MEATKRPPPPPPPPKMEGARNQGEQAGSGSPPAPPPPPPVAQGSSAAESRPAPPPPPAQPPRRKQVGRFVASVAACFAGCLACLACAPAVPASPAVPAAQAAPPPPPQTLPPRTTAASEPTSEIVPVVAPAPGASKTSRIAEAGAENESATHATVNDHDHDSIRLAPALEDRLSGINNTAAGAPGGITRSGNSNVGSVAAEGAAAKAESPAQMTETVTVPPPVAGTHSGAFEAIASSRRESAREKVMRDPIVAIYEDEPAEINRLLNIQTSSTEQSSHAARQSQKAKASASYRSQQKVRKNVQSKLEDIGVAFKNIFETAGEKADDLTSKVKGGEGGELSRKLQGKEAEELGVLPDPVDTEKKVDLIGTEIDDVTAQIEAERLKGANVVDSPLNTPWLLMGAPVAPLGIMYTWTVMSFVLPPLYAVGVWVLFLLPWRVWLMLFFGAMVGVLASWGALRDSALRPVILQVDRAFLELQDKIHEQWKKHEDDIMRVVNEKFFRDVYPLLVKLDDLFKSKAGYSLLRAFVAKRKGLRHDELVAEVLPFEDRKDEEEYDEYENYFLVSIAFESLRDIWNPKFKSVWIDWVVDDMVVETLAPRDLELFPKGDKGIHYGTANMNPDDNTFRITQEVRMSYFPARELPNLQDNYNDTCITLRLMGRKVLPLYSSDGKTRFLKDDEARGDHAICIGHANISAKRLGCGMTRQRGKMIYSDARIPFFVEGFEDYHCAVAFVKTSVTVVHHSSYSYRERVSSLPSGDWSLRIHIFEMRALSAADDTGSSDPYVEVEAFKTTKTTNMFRQTLSCVVDEMLVFNQALTGSELEEAKAKLSVFDWNFMSSPKLIGQIFFDVSNIYRLPNQEIYRQWFAVYHPEKGSKAQGYLKLSVSVLAPGGSIPVLHAEYEDREEFSTAVLLKNQVVKAPSFAVKSFVVHVTVGWADMIARMANDFTSRDVVRGFLMVEITGFAQLISQTFIGAARPIADELLGDACRVDVNRAIIVNEEFLLPLSVINGAITVDAVRIKLMHRTQSSVTENKLVGEVDLHMQELLEGRFEAVVRGNPDDGETPGDRIETVAMLEPRWYNFYGNQHGMLDTEAKQVAFRGRLLVGAAAKRGSVRKPFSRPCAPPTRPRTALYSFELQISRATELPLVGKLVGVQAKLGIYEFGHKFPRVPVRNKCCDWDENSLLRATFLQFPEDIDQVPDLFVMLLKRDDNGEPSGGSNTTGKEGGAASGAGLRAGGGFGAGAGGGGIGLMSESGGESGEGADGEWTVFAYLRIPVAHMILKQPEPKWMFMDFPGDSLGNEGSVPGSLLINAQISRMDISIEEYVEYKRAQQEEVDATITESTVGTAVAGSNPAVGDMAGTVGPQVQVGTANMPPPSAAAPSANGTGTSSSEKTQSAIVSAAVVAAGMAAGTEDAASTVATAGPTRGPTGLTLEDDADEAARLAAASKLAREMRLASIRQRIDAVERTGYFTPRLGVEKYYTLRALVLKGRDLPAADASGLSDPLFTISVGNRTVDWKIYCEQTKNPVWDAFIVVKNIMVREGQRFPNVNVMVKDYNEDLNFDYLGRAMINISDIEEDPVDFRTARWYPVFSASPEYQNGEILADFQLQAQLGLEEEEIQEQEPPQQEVAQSPNDRQAESGNLYQSLDTKLAARVGGECELPRRTNRYLRLSVLGVEDLRFLRPAAGKVHLEMTVTREEPMPQVTRSGNLLLDREFEANVSILDVVFLRVGMPEQGRRYAESLNVFCKGTFPYMKPGNDSHLIGTTSIDLAGYVPMLRRQEKTYKDLAMDKYGMDDPVPRYLVQKYHYFARISVEDIPHAVFSRELNFNARVDRNHGLEDEEDDIPEEDVDRLLNHFSRSASRISQLDTSAENEALNNASSGGKETNVMGTPPVVSGAAKKAPWLRVGYHEEILTEKQKKMIELSKKLAEMQKQMAIVMAQVRASLYNVNDAISSAMPDVALKLGLPESHEEPLLMAKKLEEEELAVSSESTALLRRERGFCPDDLEFDLPGSIFGELALTRGDTRSLGAITGDALRAKHVDVKDEVAEGVGERELIIQEKRLALLEGKRPVIGKAKLRMDLVNLDEDPEGGLKGVTDEKLRLEMARLSSFRSFGRALRPTEVVVRVYVLRALNLEQTHNVCNPYLVAKFFGGYPNKYSMKYSPVLNTDNPTFFTMFESRVMLPSAQIRLEVKDRVLPKTEISIQYPWFVRGPSGSKFGLAKSEVPLDAGYFGLGWSELIGDTEIDLDQRWYNPQWRNLKITPIEARSLWRAGNVNLKGKLELFIDMIAARDYDARPHSFLPFKLPAPEKKKFLMRVVIFKVMDAYLPYIRSDNPNYMSNLYVACKVGNESSGFRKTDLCRFVVDGKGQWNWRMSWWLELPDTELKPRLKVQVFDNTGFGLGSDDLCASGDVKLRTLFDELLQSNELTLKKRQWVILSHPSYPQIDTRVELAIEVLPESQVGLKKCGYGTDSWKLNQDEDYILPYPFRPVPFSLTNPAPFFNYQIMSLVNNLQWQLATYLLPFPFLPMILQLAWMTPWWWYGMGGVAGLIVFLRVFLLDMARYERMRAEEKKQAAEAEAQVGEVKITKDVDEQGS</sequence>
<accession>A0A5J4YJM4</accession>
<dbReference type="Pfam" id="PF00168">
    <property type="entry name" value="C2"/>
    <property type="match status" value="3"/>
</dbReference>
<dbReference type="InterPro" id="IPR012968">
    <property type="entry name" value="FerIin_dom"/>
</dbReference>
<keyword evidence="11" id="KW-1185">Reference proteome</keyword>
<dbReference type="GO" id="GO:0007009">
    <property type="term" value="P:plasma membrane organization"/>
    <property type="evidence" value="ECO:0007669"/>
    <property type="project" value="TreeGrafter"/>
</dbReference>
<dbReference type="InterPro" id="IPR037721">
    <property type="entry name" value="Ferlin"/>
</dbReference>
<gene>
    <name evidence="10" type="ORF">FVE85_9646</name>
</gene>
<feature type="domain" description="C2" evidence="9">
    <location>
        <begin position="2296"/>
        <end position="2428"/>
    </location>
</feature>
<keyword evidence="6" id="KW-0175">Coiled coil</keyword>